<sequence>MERKTIFKIAAAGTSVALIIGGAGIATAHPSNEKGKKTFSRALSSLVGKGTITQNQADEITKAIDADRTAQEVAHTAAQTARENLVATTLGIDTATIKSRMAAGETLAAIAGTKTDALIAALVKLETTEIDARVTAGVLTAAQATTKKATLQARVTAEINKTRGSMGGPGKGGPGRGGKGDHMGGDNRGGRGHGGGFGDRDGGTGPSVNGGLTNNATTGTTAAPASLKA</sequence>
<reference evidence="2" key="1">
    <citation type="submission" date="2020-05" db="EMBL/GenBank/DDBJ databases">
        <authorList>
            <person name="Chiriac C."/>
            <person name="Salcher M."/>
            <person name="Ghai R."/>
            <person name="Kavagutti S V."/>
        </authorList>
    </citation>
    <scope>NUCLEOTIDE SEQUENCE</scope>
</reference>
<dbReference type="AlphaFoldDB" id="A0A6J7SN62"/>
<evidence type="ECO:0000313" key="3">
    <source>
        <dbReference type="EMBL" id="CAB5056797.1"/>
    </source>
</evidence>
<evidence type="ECO:0000313" key="2">
    <source>
        <dbReference type="EMBL" id="CAB5042705.1"/>
    </source>
</evidence>
<dbReference type="EMBL" id="CAFBQA010000134">
    <property type="protein sequence ID" value="CAB5042705.1"/>
    <property type="molecule type" value="Genomic_DNA"/>
</dbReference>
<feature type="compositionally biased region" description="Basic and acidic residues" evidence="1">
    <location>
        <begin position="178"/>
        <end position="189"/>
    </location>
</feature>
<accession>A0A6J7SN62</accession>
<name>A0A6J7SN62_9ZZZZ</name>
<feature type="compositionally biased region" description="Low complexity" evidence="1">
    <location>
        <begin position="209"/>
        <end position="223"/>
    </location>
</feature>
<proteinExistence type="predicted"/>
<evidence type="ECO:0000256" key="1">
    <source>
        <dbReference type="SAM" id="MobiDB-lite"/>
    </source>
</evidence>
<feature type="region of interest" description="Disordered" evidence="1">
    <location>
        <begin position="158"/>
        <end position="229"/>
    </location>
</feature>
<dbReference type="EMBL" id="CAFBQF010000119">
    <property type="protein sequence ID" value="CAB5056797.1"/>
    <property type="molecule type" value="Genomic_DNA"/>
</dbReference>
<feature type="compositionally biased region" description="Gly residues" evidence="1">
    <location>
        <begin position="165"/>
        <end position="177"/>
    </location>
</feature>
<organism evidence="2">
    <name type="scientific">freshwater metagenome</name>
    <dbReference type="NCBI Taxonomy" id="449393"/>
    <lineage>
        <taxon>unclassified sequences</taxon>
        <taxon>metagenomes</taxon>
        <taxon>ecological metagenomes</taxon>
    </lineage>
</organism>
<protein>
    <submittedName>
        <fullName evidence="2">Unannotated protein</fullName>
    </submittedName>
</protein>
<gene>
    <name evidence="2" type="ORF">UFOPK4234_01564</name>
    <name evidence="3" type="ORF">UFOPK4295_01530</name>
</gene>